<evidence type="ECO:0000313" key="2">
    <source>
        <dbReference type="EMBL" id="GAA0324075.1"/>
    </source>
</evidence>
<keyword evidence="3" id="KW-1185">Reference proteome</keyword>
<feature type="region of interest" description="Disordered" evidence="1">
    <location>
        <begin position="163"/>
        <end position="208"/>
    </location>
</feature>
<organism evidence="2 3">
    <name type="scientific">Streptomyces polychromogenes</name>
    <dbReference type="NCBI Taxonomy" id="67342"/>
    <lineage>
        <taxon>Bacteria</taxon>
        <taxon>Bacillati</taxon>
        <taxon>Actinomycetota</taxon>
        <taxon>Actinomycetes</taxon>
        <taxon>Kitasatosporales</taxon>
        <taxon>Streptomycetaceae</taxon>
        <taxon>Streptomyces</taxon>
    </lineage>
</organism>
<proteinExistence type="predicted"/>
<dbReference type="Proteomes" id="UP001501867">
    <property type="component" value="Unassembled WGS sequence"/>
</dbReference>
<dbReference type="EMBL" id="BAAABV010000032">
    <property type="protein sequence ID" value="GAA0324075.1"/>
    <property type="molecule type" value="Genomic_DNA"/>
</dbReference>
<protein>
    <submittedName>
        <fullName evidence="2">Uncharacterized protein</fullName>
    </submittedName>
</protein>
<name>A0ABP3FUC9_9ACTN</name>
<accession>A0ABP3FUC9</accession>
<sequence length="336" mass="34391">MIVGYVAFRPIHSTEKAETSVPSPVAQATDLLTRVTRFTSEFGVRGGYRAPTEAERSVLLEGVSSLFDGDVEKARTRLADVDYRLDVFTDGPDGRRYAEVADAAARSGSANRGWGRVYLDLGAPVRWSVQVPHPIADQDTERLGVAVLRGTPGGVMVLAGAHRKAADGPGGGGGEGEGEGDDGTGDGNATGSGSGSGSAGAGGTGEADMAHRTDSAFHTVIAELTRRGLPGIQLHGFADSTVPGAGAVVSTGAGDAAAADAALLATELAARGVRPCRAWSAGCRMSGRGNAQGRLAAERGTRFLHLELARSVRADPARLDGVARSIAYVTRGWAGA</sequence>
<feature type="compositionally biased region" description="Gly residues" evidence="1">
    <location>
        <begin position="185"/>
        <end position="205"/>
    </location>
</feature>
<gene>
    <name evidence="2" type="ORF">GCM10010302_74040</name>
</gene>
<evidence type="ECO:0000313" key="3">
    <source>
        <dbReference type="Proteomes" id="UP001501867"/>
    </source>
</evidence>
<evidence type="ECO:0000256" key="1">
    <source>
        <dbReference type="SAM" id="MobiDB-lite"/>
    </source>
</evidence>
<comment type="caution">
    <text evidence="2">The sequence shown here is derived from an EMBL/GenBank/DDBJ whole genome shotgun (WGS) entry which is preliminary data.</text>
</comment>
<reference evidence="3" key="1">
    <citation type="journal article" date="2019" name="Int. J. Syst. Evol. Microbiol.">
        <title>The Global Catalogue of Microorganisms (GCM) 10K type strain sequencing project: providing services to taxonomists for standard genome sequencing and annotation.</title>
        <authorList>
            <consortium name="The Broad Institute Genomics Platform"/>
            <consortium name="The Broad Institute Genome Sequencing Center for Infectious Disease"/>
            <person name="Wu L."/>
            <person name="Ma J."/>
        </authorList>
    </citation>
    <scope>NUCLEOTIDE SEQUENCE [LARGE SCALE GENOMIC DNA]</scope>
    <source>
        <strain evidence="3">JCM 4505</strain>
    </source>
</reference>